<feature type="non-terminal residue" evidence="2">
    <location>
        <position position="1"/>
    </location>
</feature>
<evidence type="ECO:0000313" key="3">
    <source>
        <dbReference type="Proteomes" id="UP000518904"/>
    </source>
</evidence>
<organism evidence="2 3">
    <name type="scientific">Vibrio parahaemolyticus</name>
    <dbReference type="NCBI Taxonomy" id="670"/>
    <lineage>
        <taxon>Bacteria</taxon>
        <taxon>Pseudomonadati</taxon>
        <taxon>Pseudomonadota</taxon>
        <taxon>Gammaproteobacteria</taxon>
        <taxon>Vibrionales</taxon>
        <taxon>Vibrionaceae</taxon>
        <taxon>Vibrio</taxon>
    </lineage>
</organism>
<dbReference type="Pfam" id="PF04899">
    <property type="entry name" value="MbeD_MobD"/>
    <property type="match status" value="1"/>
</dbReference>
<dbReference type="EMBL" id="JABCLB010002389">
    <property type="protein sequence ID" value="NMU86141.1"/>
    <property type="molecule type" value="Genomic_DNA"/>
</dbReference>
<feature type="coiled-coil region" evidence="1">
    <location>
        <begin position="25"/>
        <end position="66"/>
    </location>
</feature>
<proteinExistence type="predicted"/>
<evidence type="ECO:0000313" key="2">
    <source>
        <dbReference type="EMBL" id="NMU86141.1"/>
    </source>
</evidence>
<reference evidence="2 3" key="1">
    <citation type="submission" date="2020-04" db="EMBL/GenBank/DDBJ databases">
        <title>Whole-genome sequencing of Vibrio spp. from China reveals different genetic environments of blaCTX-M-14 among diverse lineages.</title>
        <authorList>
            <person name="Zheng Z."/>
            <person name="Ye L."/>
            <person name="Chen S."/>
        </authorList>
    </citation>
    <scope>NUCLEOTIDE SEQUENCE [LARGE SCALE GENOMIC DNA]</scope>
    <source>
        <strain evidence="2 3">Vb0551</strain>
    </source>
</reference>
<gene>
    <name evidence="2" type="ORF">HKB16_25150</name>
</gene>
<dbReference type="Proteomes" id="UP000518904">
    <property type="component" value="Unassembled WGS sequence"/>
</dbReference>
<evidence type="ECO:0000256" key="1">
    <source>
        <dbReference type="SAM" id="Coils"/>
    </source>
</evidence>
<protein>
    <submittedName>
        <fullName evidence="2">Uncharacterized protein</fullName>
    </submittedName>
</protein>
<keyword evidence="1" id="KW-0175">Coiled coil</keyword>
<accession>A0A7Y0SMG2</accession>
<comment type="caution">
    <text evidence="2">The sequence shown here is derived from an EMBL/GenBank/DDBJ whole genome shotgun (WGS) entry which is preliminary data.</text>
</comment>
<sequence length="72" mass="8639">KQLLHAFEVLERQHKEQHSEFVKLYKDLEKRFEQSSEENQRLQSSVSSLTMQVNNLTQQLQSLEKQYSKSSR</sequence>
<dbReference type="AlphaFoldDB" id="A0A7Y0SMG2"/>
<name>A0A7Y0SMG2_VIBPH</name>
<dbReference type="InterPro" id="IPR006983">
    <property type="entry name" value="MbeD_MobD"/>
</dbReference>